<dbReference type="InterPro" id="IPR036397">
    <property type="entry name" value="RNaseH_sf"/>
</dbReference>
<proteinExistence type="predicted"/>
<sequence length="118" mass="13611">MPKGSALYIDLFKVNFLFWVQVNFLMATLSFSKMGPAYTLKINQTFLANNITFSAKRIWSPYSPDVNPLGFSFWSYIERWACNISRKNFEAMPPSTRSELPWIRTSLTILVALFARGL</sequence>
<accession>A0A0K2U181</accession>
<dbReference type="AlphaFoldDB" id="A0A0K2U181"/>
<evidence type="ECO:0000313" key="1">
    <source>
        <dbReference type="EMBL" id="CDW32034.1"/>
    </source>
</evidence>
<dbReference type="GO" id="GO:0003676">
    <property type="term" value="F:nucleic acid binding"/>
    <property type="evidence" value="ECO:0007669"/>
    <property type="project" value="InterPro"/>
</dbReference>
<organism evidence="1">
    <name type="scientific">Lepeophtheirus salmonis</name>
    <name type="common">Salmon louse</name>
    <name type="synonym">Caligus salmonis</name>
    <dbReference type="NCBI Taxonomy" id="72036"/>
    <lineage>
        <taxon>Eukaryota</taxon>
        <taxon>Metazoa</taxon>
        <taxon>Ecdysozoa</taxon>
        <taxon>Arthropoda</taxon>
        <taxon>Crustacea</taxon>
        <taxon>Multicrustacea</taxon>
        <taxon>Hexanauplia</taxon>
        <taxon>Copepoda</taxon>
        <taxon>Siphonostomatoida</taxon>
        <taxon>Caligidae</taxon>
        <taxon>Lepeophtheirus</taxon>
    </lineage>
</organism>
<protein>
    <submittedName>
        <fullName evidence="1">Putative LOC100197594 [Hydra vulgaris]</fullName>
    </submittedName>
</protein>
<dbReference type="Gene3D" id="3.30.420.10">
    <property type="entry name" value="Ribonuclease H-like superfamily/Ribonuclease H"/>
    <property type="match status" value="1"/>
</dbReference>
<dbReference type="EMBL" id="HACA01014673">
    <property type="protein sequence ID" value="CDW32034.1"/>
    <property type="molecule type" value="Transcribed_RNA"/>
</dbReference>
<name>A0A0K2U181_LEPSM</name>
<reference evidence="1" key="1">
    <citation type="submission" date="2014-05" db="EMBL/GenBank/DDBJ databases">
        <authorList>
            <person name="Chronopoulou M."/>
        </authorList>
    </citation>
    <scope>NUCLEOTIDE SEQUENCE</scope>
    <source>
        <tissue evidence="1">Whole organism</tissue>
    </source>
</reference>